<accession>A0A174KCQ8</accession>
<dbReference type="EMBL" id="CYZT01000256">
    <property type="protein sequence ID" value="CUP09874.1"/>
    <property type="molecule type" value="Genomic_DNA"/>
</dbReference>
<name>A0A174KCQ8_FLAPL</name>
<proteinExistence type="predicted"/>
<evidence type="ECO:0000313" key="2">
    <source>
        <dbReference type="Proteomes" id="UP000095746"/>
    </source>
</evidence>
<sequence length="52" mass="5833">MNSLTRIQAATARRMAMVSWYCWKMRGSCAVSSTRSVWATELFSASMGPLSR</sequence>
<organism evidence="1 2">
    <name type="scientific">Flavonifractor plautii</name>
    <name type="common">Fusobacterium plautii</name>
    <dbReference type="NCBI Taxonomy" id="292800"/>
    <lineage>
        <taxon>Bacteria</taxon>
        <taxon>Bacillati</taxon>
        <taxon>Bacillota</taxon>
        <taxon>Clostridia</taxon>
        <taxon>Eubacteriales</taxon>
        <taxon>Oscillospiraceae</taxon>
        <taxon>Flavonifractor</taxon>
    </lineage>
</organism>
<dbReference type="AlphaFoldDB" id="A0A174KCQ8"/>
<protein>
    <submittedName>
        <fullName evidence="1">Uncharacterized protein</fullName>
    </submittedName>
</protein>
<reference evidence="1 2" key="1">
    <citation type="submission" date="2015-09" db="EMBL/GenBank/DDBJ databases">
        <authorList>
            <consortium name="Pathogen Informatics"/>
        </authorList>
    </citation>
    <scope>NUCLEOTIDE SEQUENCE [LARGE SCALE GENOMIC DNA]</scope>
    <source>
        <strain evidence="1 2">2789STDY5608854</strain>
    </source>
</reference>
<dbReference type="Proteomes" id="UP000095746">
    <property type="component" value="Unassembled WGS sequence"/>
</dbReference>
<evidence type="ECO:0000313" key="1">
    <source>
        <dbReference type="EMBL" id="CUP09874.1"/>
    </source>
</evidence>
<gene>
    <name evidence="1" type="ORF">ERS852411_02671</name>
</gene>